<dbReference type="Pfam" id="PF04116">
    <property type="entry name" value="FA_hydroxylase"/>
    <property type="match status" value="1"/>
</dbReference>
<dbReference type="GO" id="GO:0008610">
    <property type="term" value="P:lipid biosynthetic process"/>
    <property type="evidence" value="ECO:0007669"/>
    <property type="project" value="InterPro"/>
</dbReference>
<keyword evidence="3 5" id="KW-1133">Transmembrane helix</keyword>
<gene>
    <name evidence="8" type="ORF">WA1_17820</name>
</gene>
<keyword evidence="9" id="KW-1185">Reference proteome</keyword>
<dbReference type="STRING" id="128403.WA1_17820"/>
<dbReference type="GO" id="GO:0016020">
    <property type="term" value="C:membrane"/>
    <property type="evidence" value="ECO:0007669"/>
    <property type="project" value="UniProtKB-SubCell"/>
</dbReference>
<evidence type="ECO:0000313" key="9">
    <source>
        <dbReference type="Proteomes" id="UP000076925"/>
    </source>
</evidence>
<evidence type="ECO:0000256" key="6">
    <source>
        <dbReference type="SAM" id="SignalP"/>
    </source>
</evidence>
<dbReference type="InterPro" id="IPR050307">
    <property type="entry name" value="Sterol_Desaturase_Related"/>
</dbReference>
<keyword evidence="4 5" id="KW-0472">Membrane</keyword>
<comment type="caution">
    <text evidence="8">The sequence shown here is derived from an EMBL/GenBank/DDBJ whole genome shotgun (WGS) entry which is preliminary data.</text>
</comment>
<dbReference type="EMBL" id="ANNX02000020">
    <property type="protein sequence ID" value="KYC41879.1"/>
    <property type="molecule type" value="Genomic_DNA"/>
</dbReference>
<evidence type="ECO:0000256" key="2">
    <source>
        <dbReference type="ARBA" id="ARBA00022692"/>
    </source>
</evidence>
<evidence type="ECO:0000256" key="1">
    <source>
        <dbReference type="ARBA" id="ARBA00004370"/>
    </source>
</evidence>
<reference evidence="8 9" key="1">
    <citation type="journal article" date="2013" name="Genome Biol. Evol.">
        <title>Genomes of Stigonematalean cyanobacteria (subsection V) and the evolution of oxygenic photosynthesis from prokaryotes to plastids.</title>
        <authorList>
            <person name="Dagan T."/>
            <person name="Roettger M."/>
            <person name="Stucken K."/>
            <person name="Landan G."/>
            <person name="Koch R."/>
            <person name="Major P."/>
            <person name="Gould S.B."/>
            <person name="Goremykin V.V."/>
            <person name="Rippka R."/>
            <person name="Tandeau de Marsac N."/>
            <person name="Gugger M."/>
            <person name="Lockhart P.J."/>
            <person name="Allen J.F."/>
            <person name="Brune I."/>
            <person name="Maus I."/>
            <person name="Puhler A."/>
            <person name="Martin W.F."/>
        </authorList>
    </citation>
    <scope>NUCLEOTIDE SEQUENCE [LARGE SCALE GENOMIC DNA]</scope>
    <source>
        <strain evidence="8 9">PCC 7110</strain>
    </source>
</reference>
<feature type="transmembrane region" description="Helical" evidence="5">
    <location>
        <begin position="54"/>
        <end position="77"/>
    </location>
</feature>
<comment type="subcellular location">
    <subcellularLocation>
        <location evidence="1">Membrane</location>
    </subcellularLocation>
</comment>
<dbReference type="GO" id="GO:0016491">
    <property type="term" value="F:oxidoreductase activity"/>
    <property type="evidence" value="ECO:0007669"/>
    <property type="project" value="InterPro"/>
</dbReference>
<dbReference type="AlphaFoldDB" id="A0A139XB19"/>
<proteinExistence type="predicted"/>
<dbReference type="PANTHER" id="PTHR11863">
    <property type="entry name" value="STEROL DESATURASE"/>
    <property type="match status" value="1"/>
</dbReference>
<keyword evidence="2 5" id="KW-0812">Transmembrane</keyword>
<name>A0A139XB19_9CYAN</name>
<evidence type="ECO:0000256" key="3">
    <source>
        <dbReference type="ARBA" id="ARBA00022989"/>
    </source>
</evidence>
<evidence type="ECO:0000313" key="8">
    <source>
        <dbReference type="EMBL" id="KYC41879.1"/>
    </source>
</evidence>
<evidence type="ECO:0000256" key="5">
    <source>
        <dbReference type="SAM" id="Phobius"/>
    </source>
</evidence>
<evidence type="ECO:0000259" key="7">
    <source>
        <dbReference type="Pfam" id="PF04116"/>
    </source>
</evidence>
<dbReference type="InterPro" id="IPR006694">
    <property type="entry name" value="Fatty_acid_hydroxylase"/>
</dbReference>
<feature type="signal peptide" evidence="6">
    <location>
        <begin position="1"/>
        <end position="30"/>
    </location>
</feature>
<evidence type="ECO:0000256" key="4">
    <source>
        <dbReference type="ARBA" id="ARBA00023136"/>
    </source>
</evidence>
<organism evidence="8 9">
    <name type="scientific">Scytonema hofmannii PCC 7110</name>
    <dbReference type="NCBI Taxonomy" id="128403"/>
    <lineage>
        <taxon>Bacteria</taxon>
        <taxon>Bacillati</taxon>
        <taxon>Cyanobacteriota</taxon>
        <taxon>Cyanophyceae</taxon>
        <taxon>Nostocales</taxon>
        <taxon>Scytonemataceae</taxon>
        <taxon>Scytonema</taxon>
    </lineage>
</organism>
<feature type="domain" description="Fatty acid hydroxylase" evidence="7">
    <location>
        <begin position="64"/>
        <end position="200"/>
    </location>
</feature>
<sequence>MFPLRLQKHSLIKRLFINSCVIALAFAANATVVQPTAKFMVQWTHQQSFGLVHLVALPTAIKSVIAFLLMDLTYYYWHRANHRFLFLWRFHNVHHIDPDLDISTGFRFHVVEIVLSAGLRVFQIALTGISLGTYVLYELVYQANTLFHHSNIRLPIWTERWLNTILVTPRMHGIHHSQVQDETNSNYSVIFPWWDKLHQTLRLNIPQSEIEIGIPAYSSPDDNKLQHILLAPFQKQRDYWRKPDNKLVERNPAILGEGLTQMVDFSNTSITPNLSLKTE</sequence>
<protein>
    <submittedName>
        <fullName evidence="8">Sterol desaturase</fullName>
    </submittedName>
</protein>
<dbReference type="Proteomes" id="UP000076925">
    <property type="component" value="Unassembled WGS sequence"/>
</dbReference>
<feature type="chain" id="PRO_5007300616" evidence="6">
    <location>
        <begin position="31"/>
        <end position="279"/>
    </location>
</feature>
<accession>A0A139XB19</accession>
<keyword evidence="6" id="KW-0732">Signal</keyword>
<dbReference type="GO" id="GO:0005506">
    <property type="term" value="F:iron ion binding"/>
    <property type="evidence" value="ECO:0007669"/>
    <property type="project" value="InterPro"/>
</dbReference>